<protein>
    <submittedName>
        <fullName evidence="1">Uncharacterized protein</fullName>
    </submittedName>
</protein>
<dbReference type="KEGG" id="avn:Avin_40800"/>
<proteinExistence type="predicted"/>
<reference evidence="1 2" key="1">
    <citation type="journal article" date="2009" name="J. Bacteriol.">
        <title>Genome sequence of Azotobacter vinelandii, an obligate aerobe specialized to support diverse anaerobic metabolic processes.</title>
        <authorList>
            <person name="Setubal J.C."/>
            <person name="dos Santos P."/>
            <person name="Goldman B.S."/>
            <person name="Ertesvag H."/>
            <person name="Espin G."/>
            <person name="Rubio L.M."/>
            <person name="Valla S."/>
            <person name="Almeida N.F."/>
            <person name="Balasubramanian D."/>
            <person name="Cromes L."/>
            <person name="Curatti L."/>
            <person name="Du Z."/>
            <person name="Godsy E."/>
            <person name="Goodner B."/>
            <person name="Hellner-Burris K."/>
            <person name="Hernandez J.A."/>
            <person name="Houmiel K."/>
            <person name="Imperial J."/>
            <person name="Kennedy C."/>
            <person name="Larson T.J."/>
            <person name="Latreille P."/>
            <person name="Ligon L.S."/>
            <person name="Lu J."/>
            <person name="Maerk M."/>
            <person name="Miller N.M."/>
            <person name="Norton S."/>
            <person name="O'Carroll I.P."/>
            <person name="Paulsen I."/>
            <person name="Raulfs E.C."/>
            <person name="Roemer R."/>
            <person name="Rosser J."/>
            <person name="Segura D."/>
            <person name="Slater S."/>
            <person name="Stricklin S.L."/>
            <person name="Studholme D.J."/>
            <person name="Sun J."/>
            <person name="Viana C.J."/>
            <person name="Wallin E."/>
            <person name="Wang B."/>
            <person name="Wheeler C."/>
            <person name="Zhu H."/>
            <person name="Dean D.R."/>
            <person name="Dixon R."/>
            <person name="Wood D."/>
        </authorList>
    </citation>
    <scope>NUCLEOTIDE SEQUENCE [LARGE SCALE GENOMIC DNA]</scope>
    <source>
        <strain evidence="2">DJ / ATCC BAA-1303</strain>
    </source>
</reference>
<dbReference type="AlphaFoldDB" id="C1DEA7"/>
<accession>C1DEA7</accession>
<gene>
    <name evidence="1" type="ordered locus">Avin_40800</name>
</gene>
<dbReference type="HOGENOM" id="CLU_3284212_0_0_6"/>
<dbReference type="STRING" id="322710.Avin_40800"/>
<keyword evidence="2" id="KW-1185">Reference proteome</keyword>
<organism evidence="1 2">
    <name type="scientific">Azotobacter vinelandii (strain DJ / ATCC BAA-1303)</name>
    <dbReference type="NCBI Taxonomy" id="322710"/>
    <lineage>
        <taxon>Bacteria</taxon>
        <taxon>Pseudomonadati</taxon>
        <taxon>Pseudomonadota</taxon>
        <taxon>Gammaproteobacteria</taxon>
        <taxon>Pseudomonadales</taxon>
        <taxon>Pseudomonadaceae</taxon>
        <taxon>Azotobacter</taxon>
    </lineage>
</organism>
<dbReference type="EMBL" id="CP001157">
    <property type="protein sequence ID" value="ACO80215.1"/>
    <property type="molecule type" value="Genomic_DNA"/>
</dbReference>
<evidence type="ECO:0000313" key="2">
    <source>
        <dbReference type="Proteomes" id="UP000002424"/>
    </source>
</evidence>
<name>C1DEA7_AZOVD</name>
<evidence type="ECO:0000313" key="1">
    <source>
        <dbReference type="EMBL" id="ACO80215.1"/>
    </source>
</evidence>
<sequence length="40" mass="4526">MSPLILLTRRFIEGVVGRHGCADGFDRLRHCVRQGNTQES</sequence>
<dbReference type="EnsemblBacteria" id="ACO80215">
    <property type="protein sequence ID" value="ACO80215"/>
    <property type="gene ID" value="Avin_40800"/>
</dbReference>
<dbReference type="Proteomes" id="UP000002424">
    <property type="component" value="Chromosome"/>
</dbReference>